<keyword evidence="2" id="KW-0732">Signal</keyword>
<accession>A0AAD9GIK9</accession>
<feature type="chain" id="PRO_5042178845" evidence="2">
    <location>
        <begin position="26"/>
        <end position="336"/>
    </location>
</feature>
<dbReference type="Proteomes" id="UP001195914">
    <property type="component" value="Unassembled WGS sequence"/>
</dbReference>
<name>A0AAD9GIK9_BABDI</name>
<evidence type="ECO:0000256" key="2">
    <source>
        <dbReference type="SAM" id="SignalP"/>
    </source>
</evidence>
<dbReference type="AlphaFoldDB" id="A0AAD9GIK9"/>
<proteinExistence type="predicted"/>
<evidence type="ECO:0000313" key="4">
    <source>
        <dbReference type="Proteomes" id="UP001195914"/>
    </source>
</evidence>
<comment type="caution">
    <text evidence="3">The sequence shown here is derived from an EMBL/GenBank/DDBJ whole genome shotgun (WGS) entry which is preliminary data.</text>
</comment>
<organism evidence="3 4">
    <name type="scientific">Babesia divergens</name>
    <dbReference type="NCBI Taxonomy" id="32595"/>
    <lineage>
        <taxon>Eukaryota</taxon>
        <taxon>Sar</taxon>
        <taxon>Alveolata</taxon>
        <taxon>Apicomplexa</taxon>
        <taxon>Aconoidasida</taxon>
        <taxon>Piroplasmida</taxon>
        <taxon>Babesiidae</taxon>
        <taxon>Babesia</taxon>
    </lineage>
</organism>
<dbReference type="EMBL" id="JAHBMH010000009">
    <property type="protein sequence ID" value="KAK1939132.1"/>
    <property type="molecule type" value="Genomic_DNA"/>
</dbReference>
<evidence type="ECO:0000313" key="3">
    <source>
        <dbReference type="EMBL" id="KAK1939132.1"/>
    </source>
</evidence>
<feature type="signal peptide" evidence="2">
    <location>
        <begin position="1"/>
        <end position="25"/>
    </location>
</feature>
<gene>
    <name evidence="3" type="ORF">X943_000154</name>
</gene>
<reference evidence="3" key="1">
    <citation type="journal article" date="2014" name="Nucleic Acids Res.">
        <title>The evolutionary dynamics of variant antigen genes in Babesia reveal a history of genomic innovation underlying host-parasite interaction.</title>
        <authorList>
            <person name="Jackson A.P."/>
            <person name="Otto T.D."/>
            <person name="Darby A."/>
            <person name="Ramaprasad A."/>
            <person name="Xia D."/>
            <person name="Echaide I.E."/>
            <person name="Farber M."/>
            <person name="Gahlot S."/>
            <person name="Gamble J."/>
            <person name="Gupta D."/>
            <person name="Gupta Y."/>
            <person name="Jackson L."/>
            <person name="Malandrin L."/>
            <person name="Malas T.B."/>
            <person name="Moussa E."/>
            <person name="Nair M."/>
            <person name="Reid A.J."/>
            <person name="Sanders M."/>
            <person name="Sharma J."/>
            <person name="Tracey A."/>
            <person name="Quail M.A."/>
            <person name="Weir W."/>
            <person name="Wastling J.M."/>
            <person name="Hall N."/>
            <person name="Willadsen P."/>
            <person name="Lingelbach K."/>
            <person name="Shiels B."/>
            <person name="Tait A."/>
            <person name="Berriman M."/>
            <person name="Allred D.R."/>
            <person name="Pain A."/>
        </authorList>
    </citation>
    <scope>NUCLEOTIDE SEQUENCE</scope>
    <source>
        <strain evidence="3">1802A</strain>
    </source>
</reference>
<sequence>MYALMIATVINTAFVAEVILELALAYCDNVRSHKRHPEASIMSYFNRMLASIADHRKSREPLIFFNDKGRTIDLVSPKSYMWYFSDDSNRRLTYSEKSYFVHIMTQVINFANIHMKLDVIPTDFPEFVSRLAFAVNFHETNKQKANDLVRSLAGGNLGELVNLTMLQHREPRIRASHLKRFQSNSGTKDDEHVVPPILLFDQEILSMGIPLSDFYMSLSIIKMKDPYLIVRTYKEFRFLRETDEQELIEEQEDKVRHVKDILKRIKDPACDTMDKIFCSQEEIDEKQKRIDELEEAIQKLTEDPLSALAEYEANSFDILIQDIGFERRSREDYGRM</sequence>
<keyword evidence="1" id="KW-0175">Coiled coil</keyword>
<evidence type="ECO:0000256" key="1">
    <source>
        <dbReference type="SAM" id="Coils"/>
    </source>
</evidence>
<protein>
    <submittedName>
        <fullName evidence="3">GCC2 and GCC3 domain containing protein</fullName>
    </submittedName>
</protein>
<reference evidence="3" key="2">
    <citation type="submission" date="2021-05" db="EMBL/GenBank/DDBJ databases">
        <authorList>
            <person name="Pain A."/>
        </authorList>
    </citation>
    <scope>NUCLEOTIDE SEQUENCE</scope>
    <source>
        <strain evidence="3">1802A</strain>
    </source>
</reference>
<keyword evidence="4" id="KW-1185">Reference proteome</keyword>
<feature type="coiled-coil region" evidence="1">
    <location>
        <begin position="276"/>
        <end position="303"/>
    </location>
</feature>